<evidence type="ECO:0000313" key="2">
    <source>
        <dbReference type="EMBL" id="KAJ7210506.1"/>
    </source>
</evidence>
<evidence type="ECO:0000313" key="3">
    <source>
        <dbReference type="Proteomes" id="UP001219525"/>
    </source>
</evidence>
<feature type="compositionally biased region" description="Basic and acidic residues" evidence="1">
    <location>
        <begin position="163"/>
        <end position="176"/>
    </location>
</feature>
<keyword evidence="3" id="KW-1185">Reference proteome</keyword>
<name>A0AAD6VFI8_9AGAR</name>
<dbReference type="EMBL" id="JARJCW010000028">
    <property type="protein sequence ID" value="KAJ7210506.1"/>
    <property type="molecule type" value="Genomic_DNA"/>
</dbReference>
<reference evidence="2" key="1">
    <citation type="submission" date="2023-03" db="EMBL/GenBank/DDBJ databases">
        <title>Massive genome expansion in bonnet fungi (Mycena s.s.) driven by repeated elements and novel gene families across ecological guilds.</title>
        <authorList>
            <consortium name="Lawrence Berkeley National Laboratory"/>
            <person name="Harder C.B."/>
            <person name="Miyauchi S."/>
            <person name="Viragh M."/>
            <person name="Kuo A."/>
            <person name="Thoen E."/>
            <person name="Andreopoulos B."/>
            <person name="Lu D."/>
            <person name="Skrede I."/>
            <person name="Drula E."/>
            <person name="Henrissat B."/>
            <person name="Morin E."/>
            <person name="Kohler A."/>
            <person name="Barry K."/>
            <person name="LaButti K."/>
            <person name="Morin E."/>
            <person name="Salamov A."/>
            <person name="Lipzen A."/>
            <person name="Mereny Z."/>
            <person name="Hegedus B."/>
            <person name="Baldrian P."/>
            <person name="Stursova M."/>
            <person name="Weitz H."/>
            <person name="Taylor A."/>
            <person name="Grigoriev I.V."/>
            <person name="Nagy L.G."/>
            <person name="Martin F."/>
            <person name="Kauserud H."/>
        </authorList>
    </citation>
    <scope>NUCLEOTIDE SEQUENCE</scope>
    <source>
        <strain evidence="2">9144</strain>
    </source>
</reference>
<feature type="compositionally biased region" description="Low complexity" evidence="1">
    <location>
        <begin position="313"/>
        <end position="330"/>
    </location>
</feature>
<feature type="compositionally biased region" description="Polar residues" evidence="1">
    <location>
        <begin position="186"/>
        <end position="196"/>
    </location>
</feature>
<feature type="region of interest" description="Disordered" evidence="1">
    <location>
        <begin position="162"/>
        <end position="231"/>
    </location>
</feature>
<proteinExistence type="predicted"/>
<accession>A0AAD6VFI8</accession>
<feature type="region of interest" description="Disordered" evidence="1">
    <location>
        <begin position="264"/>
        <end position="288"/>
    </location>
</feature>
<sequence length="382" mass="40035">MFKLPLPTSGTPASDVPPPAIPTPARKPSALRLGSTIAHIPLPPPSPRRRTRAHSRSSMCDPTCMDDLSSFPMPPPDFPRALTVPSSSRRPSTLALSRGVSTGVPVQATAVAVGVSGGRSTGSSRAGNGANWLASLPFGDAPRFSRLGLCAPSIILPVSARGGETRRKSLRGEGGKRVALLAPTTPHDSSLSQSSQRDYRDSAGASTPSLLTRSRSCSLSASSEGPTTPNLVSSVFREESIVLEDDTVELGLIGGVDLAVASQGGSLPQDTSSEMHENSPKTWSLSVRRHRRAHAHALPKGASLLWFSSGHSSASASSSPTRSPAHSRAPSHAEEEEGEAHSLPAEPDVTQESAKGPRNMAEVKKAKARRFLWSLPGFALAR</sequence>
<evidence type="ECO:0000256" key="1">
    <source>
        <dbReference type="SAM" id="MobiDB-lite"/>
    </source>
</evidence>
<feature type="region of interest" description="Disordered" evidence="1">
    <location>
        <begin position="313"/>
        <end position="364"/>
    </location>
</feature>
<protein>
    <submittedName>
        <fullName evidence="2">Uncharacterized protein</fullName>
    </submittedName>
</protein>
<feature type="compositionally biased region" description="Low complexity" evidence="1">
    <location>
        <begin position="205"/>
        <end position="223"/>
    </location>
</feature>
<gene>
    <name evidence="2" type="ORF">GGX14DRAFT_565721</name>
</gene>
<dbReference type="Proteomes" id="UP001219525">
    <property type="component" value="Unassembled WGS sequence"/>
</dbReference>
<organism evidence="2 3">
    <name type="scientific">Mycena pura</name>
    <dbReference type="NCBI Taxonomy" id="153505"/>
    <lineage>
        <taxon>Eukaryota</taxon>
        <taxon>Fungi</taxon>
        <taxon>Dikarya</taxon>
        <taxon>Basidiomycota</taxon>
        <taxon>Agaricomycotina</taxon>
        <taxon>Agaricomycetes</taxon>
        <taxon>Agaricomycetidae</taxon>
        <taxon>Agaricales</taxon>
        <taxon>Marasmiineae</taxon>
        <taxon>Mycenaceae</taxon>
        <taxon>Mycena</taxon>
    </lineage>
</organism>
<comment type="caution">
    <text evidence="2">The sequence shown here is derived from an EMBL/GenBank/DDBJ whole genome shotgun (WGS) entry which is preliminary data.</text>
</comment>
<feature type="region of interest" description="Disordered" evidence="1">
    <location>
        <begin position="1"/>
        <end position="60"/>
    </location>
</feature>
<dbReference type="AlphaFoldDB" id="A0AAD6VFI8"/>